<feature type="transmembrane region" description="Helical" evidence="16">
    <location>
        <begin position="177"/>
        <end position="195"/>
    </location>
</feature>
<keyword evidence="4" id="KW-0813">Transport</keyword>
<dbReference type="AlphaFoldDB" id="A0A2U1LXL2"/>
<dbReference type="GO" id="GO:0005509">
    <property type="term" value="F:calcium ion binding"/>
    <property type="evidence" value="ECO:0007669"/>
    <property type="project" value="InterPro"/>
</dbReference>
<keyword evidence="7 16" id="KW-0812">Transmembrane</keyword>
<dbReference type="GO" id="GO:0005245">
    <property type="term" value="F:voltage-gated calcium channel activity"/>
    <property type="evidence" value="ECO:0007669"/>
    <property type="project" value="InterPro"/>
</dbReference>
<dbReference type="PANTHER" id="PTHR46988:SF2">
    <property type="entry name" value="TWO PORE CALCIUM CHANNEL PROTEIN 1"/>
    <property type="match status" value="1"/>
</dbReference>
<dbReference type="PROSITE" id="PS50222">
    <property type="entry name" value="EF_HAND_2"/>
    <property type="match status" value="1"/>
</dbReference>
<feature type="transmembrane region" description="Helical" evidence="16">
    <location>
        <begin position="147"/>
        <end position="165"/>
    </location>
</feature>
<keyword evidence="19" id="KW-1185">Reference proteome</keyword>
<evidence type="ECO:0000256" key="10">
    <source>
        <dbReference type="ARBA" id="ARBA00022882"/>
    </source>
</evidence>
<proteinExistence type="inferred from homology"/>
<dbReference type="Gene3D" id="1.10.238.10">
    <property type="entry name" value="EF-hand"/>
    <property type="match status" value="1"/>
</dbReference>
<dbReference type="InterPro" id="IPR044581">
    <property type="entry name" value="TPC1_plant"/>
</dbReference>
<dbReference type="EMBL" id="PKPP01007301">
    <property type="protein sequence ID" value="PWA53763.1"/>
    <property type="molecule type" value="Genomic_DNA"/>
</dbReference>
<evidence type="ECO:0000256" key="8">
    <source>
        <dbReference type="ARBA" id="ARBA00022737"/>
    </source>
</evidence>
<dbReference type="InterPro" id="IPR002048">
    <property type="entry name" value="EF_hand_dom"/>
</dbReference>
<dbReference type="OrthoDB" id="416585at2759"/>
<keyword evidence="8" id="KW-0677">Repeat</keyword>
<dbReference type="CDD" id="cd00051">
    <property type="entry name" value="EFh"/>
    <property type="match status" value="1"/>
</dbReference>
<evidence type="ECO:0000256" key="16">
    <source>
        <dbReference type="SAM" id="Phobius"/>
    </source>
</evidence>
<gene>
    <name evidence="18" type="ORF">CTI12_AA442110</name>
</gene>
<keyword evidence="6" id="KW-0107">Calcium channel</keyword>
<keyword evidence="10" id="KW-0851">Voltage-gated channel</keyword>
<sequence length="417" mass="48291">MRKRILKRAFDLIKKHDDGYLDKEICIKLFKELNTYRTLPKISEDDFEAIFEELDDSGDFKIDLEEFNDLCNAIALKFQQEDTEPWLKKFPFYDSSFSENLKTFVKSTTFGYVVAFVLLLNLVAVITETTLDIQNNSGQKFWQKVEFVFGWIYVLEMALKIYTYGFENYWKDSQNRFDFIVTWVIVIGETATFVSPAELTFIANGEWIRYLLIARMLRLIRLLMHYKKYRAFVATFLTLIPSLMPYLGTVFCVMCIYCTLGIQVFGGIVNAGNSDLPNTEMVDSDYLLFNFNDYPNGMVTLFNLIVLGNWQAWMEDYAKLTGTVWTYAYFVSFYLITVLLLLNLIVAFVLEAFFAELEIECPEDEEENKGTRTRGGRRNVGTKTRSQRVDMLLHHMLSAELHPSPSATPTPTPAPAP</sequence>
<keyword evidence="11 16" id="KW-1133">Transmembrane helix</keyword>
<dbReference type="PANTHER" id="PTHR46988">
    <property type="entry name" value="TWO PORE CALCIUM CHANNEL PROTEIN 1"/>
    <property type="match status" value="1"/>
</dbReference>
<feature type="domain" description="EF-hand" evidence="17">
    <location>
        <begin position="42"/>
        <end position="77"/>
    </location>
</feature>
<dbReference type="Gene3D" id="1.10.287.70">
    <property type="match status" value="1"/>
</dbReference>
<comment type="subunit">
    <text evidence="3">Homodimer.</text>
</comment>
<dbReference type="InterPro" id="IPR005821">
    <property type="entry name" value="Ion_trans_dom"/>
</dbReference>
<evidence type="ECO:0000256" key="3">
    <source>
        <dbReference type="ARBA" id="ARBA00011738"/>
    </source>
</evidence>
<evidence type="ECO:0000256" key="12">
    <source>
        <dbReference type="ARBA" id="ARBA00023065"/>
    </source>
</evidence>
<feature type="transmembrane region" description="Helical" evidence="16">
    <location>
        <begin position="109"/>
        <end position="127"/>
    </location>
</feature>
<evidence type="ECO:0000256" key="5">
    <source>
        <dbReference type="ARBA" id="ARBA00022568"/>
    </source>
</evidence>
<comment type="similarity">
    <text evidence="2">Belongs to the calcium channel alpha-1 subunit (TC 1.A.1.11) family. Two pore calcium channel subfamily.</text>
</comment>
<evidence type="ECO:0000256" key="1">
    <source>
        <dbReference type="ARBA" id="ARBA00004141"/>
    </source>
</evidence>
<evidence type="ECO:0000256" key="2">
    <source>
        <dbReference type="ARBA" id="ARBA00009286"/>
    </source>
</evidence>
<evidence type="ECO:0000256" key="13">
    <source>
        <dbReference type="ARBA" id="ARBA00023136"/>
    </source>
</evidence>
<dbReference type="GO" id="GO:0034702">
    <property type="term" value="C:monoatomic ion channel complex"/>
    <property type="evidence" value="ECO:0007669"/>
    <property type="project" value="UniProtKB-KW"/>
</dbReference>
<keyword evidence="13 16" id="KW-0472">Membrane</keyword>
<evidence type="ECO:0000256" key="15">
    <source>
        <dbReference type="SAM" id="MobiDB-lite"/>
    </source>
</evidence>
<dbReference type="Proteomes" id="UP000245207">
    <property type="component" value="Unassembled WGS sequence"/>
</dbReference>
<evidence type="ECO:0000256" key="4">
    <source>
        <dbReference type="ARBA" id="ARBA00022448"/>
    </source>
</evidence>
<evidence type="ECO:0000313" key="19">
    <source>
        <dbReference type="Proteomes" id="UP000245207"/>
    </source>
</evidence>
<name>A0A2U1LXL2_ARTAN</name>
<dbReference type="GO" id="GO:0019722">
    <property type="term" value="P:calcium-mediated signaling"/>
    <property type="evidence" value="ECO:0007669"/>
    <property type="project" value="UniProtKB-ARBA"/>
</dbReference>
<evidence type="ECO:0000256" key="11">
    <source>
        <dbReference type="ARBA" id="ARBA00022989"/>
    </source>
</evidence>
<dbReference type="STRING" id="35608.A0A2U1LXL2"/>
<comment type="subcellular location">
    <subcellularLocation>
        <location evidence="1">Membrane</location>
        <topology evidence="1">Multi-pass membrane protein</topology>
    </subcellularLocation>
</comment>
<dbReference type="GO" id="GO:0000325">
    <property type="term" value="C:plant-type vacuole"/>
    <property type="evidence" value="ECO:0007669"/>
    <property type="project" value="TreeGrafter"/>
</dbReference>
<dbReference type="GO" id="GO:0005774">
    <property type="term" value="C:vacuolar membrane"/>
    <property type="evidence" value="ECO:0007669"/>
    <property type="project" value="TreeGrafter"/>
</dbReference>
<evidence type="ECO:0000256" key="7">
    <source>
        <dbReference type="ARBA" id="ARBA00022692"/>
    </source>
</evidence>
<evidence type="ECO:0000256" key="9">
    <source>
        <dbReference type="ARBA" id="ARBA00022837"/>
    </source>
</evidence>
<keyword evidence="9" id="KW-0106">Calcium</keyword>
<dbReference type="SUPFAM" id="SSF47473">
    <property type="entry name" value="EF-hand"/>
    <property type="match status" value="1"/>
</dbReference>
<dbReference type="SUPFAM" id="SSF81324">
    <property type="entry name" value="Voltage-gated potassium channels"/>
    <property type="match status" value="1"/>
</dbReference>
<dbReference type="Pfam" id="PF00520">
    <property type="entry name" value="Ion_trans"/>
    <property type="match status" value="1"/>
</dbReference>
<accession>A0A2U1LXL2</accession>
<comment type="caution">
    <text evidence="18">The sequence shown here is derived from an EMBL/GenBank/DDBJ whole genome shotgun (WGS) entry which is preliminary data.</text>
</comment>
<reference evidence="18 19" key="1">
    <citation type="journal article" date="2018" name="Mol. Plant">
        <title>The genome of Artemisia annua provides insight into the evolution of Asteraceae family and artemisinin biosynthesis.</title>
        <authorList>
            <person name="Shen Q."/>
            <person name="Zhang L."/>
            <person name="Liao Z."/>
            <person name="Wang S."/>
            <person name="Yan T."/>
            <person name="Shi P."/>
            <person name="Liu M."/>
            <person name="Fu X."/>
            <person name="Pan Q."/>
            <person name="Wang Y."/>
            <person name="Lv Z."/>
            <person name="Lu X."/>
            <person name="Zhang F."/>
            <person name="Jiang W."/>
            <person name="Ma Y."/>
            <person name="Chen M."/>
            <person name="Hao X."/>
            <person name="Li L."/>
            <person name="Tang Y."/>
            <person name="Lv G."/>
            <person name="Zhou Y."/>
            <person name="Sun X."/>
            <person name="Brodelius P.E."/>
            <person name="Rose J.K.C."/>
            <person name="Tang K."/>
        </authorList>
    </citation>
    <scope>NUCLEOTIDE SEQUENCE [LARGE SCALE GENOMIC DNA]</scope>
    <source>
        <strain evidence="19">cv. Huhao1</strain>
        <tissue evidence="18">Leaf</tissue>
    </source>
</reference>
<evidence type="ECO:0000313" key="18">
    <source>
        <dbReference type="EMBL" id="PWA53763.1"/>
    </source>
</evidence>
<feature type="region of interest" description="Disordered" evidence="15">
    <location>
        <begin position="364"/>
        <end position="385"/>
    </location>
</feature>
<keyword evidence="12" id="KW-0406">Ion transport</keyword>
<keyword evidence="5" id="KW-0109">Calcium transport</keyword>
<protein>
    <submittedName>
        <fullName evidence="18">Ion transport domain-containing protein</fullName>
    </submittedName>
</protein>
<feature type="transmembrane region" description="Helical" evidence="16">
    <location>
        <begin position="327"/>
        <end position="350"/>
    </location>
</feature>
<evidence type="ECO:0000256" key="14">
    <source>
        <dbReference type="ARBA" id="ARBA00023303"/>
    </source>
</evidence>
<dbReference type="InterPro" id="IPR011992">
    <property type="entry name" value="EF-hand-dom_pair"/>
</dbReference>
<dbReference type="FunFam" id="1.10.287.70:FF:000129">
    <property type="entry name" value="Two pore calcium channel protein 1"/>
    <property type="match status" value="1"/>
</dbReference>
<keyword evidence="14" id="KW-0407">Ion channel</keyword>
<organism evidence="18 19">
    <name type="scientific">Artemisia annua</name>
    <name type="common">Sweet wormwood</name>
    <dbReference type="NCBI Taxonomy" id="35608"/>
    <lineage>
        <taxon>Eukaryota</taxon>
        <taxon>Viridiplantae</taxon>
        <taxon>Streptophyta</taxon>
        <taxon>Embryophyta</taxon>
        <taxon>Tracheophyta</taxon>
        <taxon>Spermatophyta</taxon>
        <taxon>Magnoliopsida</taxon>
        <taxon>eudicotyledons</taxon>
        <taxon>Gunneridae</taxon>
        <taxon>Pentapetalae</taxon>
        <taxon>asterids</taxon>
        <taxon>campanulids</taxon>
        <taxon>Asterales</taxon>
        <taxon>Asteraceae</taxon>
        <taxon>Asteroideae</taxon>
        <taxon>Anthemideae</taxon>
        <taxon>Artemisiinae</taxon>
        <taxon>Artemisia</taxon>
    </lineage>
</organism>
<dbReference type="Gene3D" id="1.20.120.350">
    <property type="entry name" value="Voltage-gated potassium channels. Chain C"/>
    <property type="match status" value="1"/>
</dbReference>
<evidence type="ECO:0000256" key="6">
    <source>
        <dbReference type="ARBA" id="ARBA00022673"/>
    </source>
</evidence>
<dbReference type="FunFam" id="1.20.120.350:FF:000055">
    <property type="entry name" value="Two pore calcium channel protein 1"/>
    <property type="match status" value="1"/>
</dbReference>
<evidence type="ECO:0000259" key="17">
    <source>
        <dbReference type="PROSITE" id="PS50222"/>
    </source>
</evidence>
<dbReference type="InterPro" id="IPR027359">
    <property type="entry name" value="Volt_channel_dom_sf"/>
</dbReference>